<name>A0A0G0HIT1_9BACT</name>
<dbReference type="Gene3D" id="3.30.70.2390">
    <property type="match status" value="1"/>
</dbReference>
<feature type="compositionally biased region" description="Low complexity" evidence="1">
    <location>
        <begin position="168"/>
        <end position="190"/>
    </location>
</feature>
<proteinExistence type="predicted"/>
<evidence type="ECO:0000313" key="4">
    <source>
        <dbReference type="Proteomes" id="UP000034471"/>
    </source>
</evidence>
<dbReference type="InterPro" id="IPR027381">
    <property type="entry name" value="LytR/CpsA/Psr_C"/>
</dbReference>
<evidence type="ECO:0000313" key="3">
    <source>
        <dbReference type="EMBL" id="KKQ38490.1"/>
    </source>
</evidence>
<reference evidence="3 4" key="1">
    <citation type="journal article" date="2015" name="Nature">
        <title>rRNA introns, odd ribosomes, and small enigmatic genomes across a large radiation of phyla.</title>
        <authorList>
            <person name="Brown C.T."/>
            <person name="Hug L.A."/>
            <person name="Thomas B.C."/>
            <person name="Sharon I."/>
            <person name="Castelle C.J."/>
            <person name="Singh A."/>
            <person name="Wilkins M.J."/>
            <person name="Williams K.H."/>
            <person name="Banfield J.F."/>
        </authorList>
    </citation>
    <scope>NUCLEOTIDE SEQUENCE [LARGE SCALE GENOMIC DNA]</scope>
</reference>
<dbReference type="Proteomes" id="UP000034471">
    <property type="component" value="Unassembled WGS sequence"/>
</dbReference>
<dbReference type="STRING" id="1618481.US54_C0009G0010"/>
<dbReference type="Pfam" id="PF13399">
    <property type="entry name" value="LytR_C"/>
    <property type="match status" value="1"/>
</dbReference>
<organism evidence="3 4">
    <name type="scientific">Candidatus Roizmanbacteria bacterium GW2011_GWA2_37_7</name>
    <dbReference type="NCBI Taxonomy" id="1618481"/>
    <lineage>
        <taxon>Bacteria</taxon>
        <taxon>Candidatus Roizmaniibacteriota</taxon>
    </lineage>
</organism>
<dbReference type="EMBL" id="LBTJ01000009">
    <property type="protein sequence ID" value="KKQ38490.1"/>
    <property type="molecule type" value="Genomic_DNA"/>
</dbReference>
<dbReference type="AlphaFoldDB" id="A0A0G0HIT1"/>
<sequence>MWKIIIGAVIVVLVGAGGYLYYQSSQNKLANPPSETTITITQEPSSTPIPEDVKKDAYSIEVQNGSGIAGEAGRAQTLLEDADFIIDSTGNADNYDYTETVIQAKEGVSEAWINKLTETLKEKYGVSSSVETLDDADSDSDVVVIVGQNDTDGNSMVPEEEPTDEVTKAPTPTEEATETKTPTPSPTKSA</sequence>
<comment type="caution">
    <text evidence="3">The sequence shown here is derived from an EMBL/GenBank/DDBJ whole genome shotgun (WGS) entry which is preliminary data.</text>
</comment>
<evidence type="ECO:0000259" key="2">
    <source>
        <dbReference type="Pfam" id="PF13399"/>
    </source>
</evidence>
<protein>
    <recommendedName>
        <fullName evidence="2">LytR/CpsA/Psr regulator C-terminal domain-containing protein</fullName>
    </recommendedName>
</protein>
<accession>A0A0G0HIT1</accession>
<gene>
    <name evidence="3" type="ORF">US54_C0009G0010</name>
</gene>
<feature type="domain" description="LytR/CpsA/Psr regulator C-terminal" evidence="2">
    <location>
        <begin position="58"/>
        <end position="148"/>
    </location>
</feature>
<feature type="region of interest" description="Disordered" evidence="1">
    <location>
        <begin position="147"/>
        <end position="190"/>
    </location>
</feature>
<evidence type="ECO:0000256" key="1">
    <source>
        <dbReference type="SAM" id="MobiDB-lite"/>
    </source>
</evidence>